<sequence length="699" mass="79332">MSNFRLNLPIDIPWQFISSSVHPLFRKPPCSEIVEKWKPTIEVYAYEPPFDENIESNPCAKQTVYLKIVCSITGFQHTVNPNYFINYLEHLENIEINEIISILQEYYSCYGVLLDVRVFENNDKSGTPDCVIQDFEPKRRDYYQSVVETGEILSSSIGTVGVGKGQKNLKSTESKVNVTGTAGGTGEVNSTGAGSGESGTSLNASGGFGGTAKGGITHTRSQEDNYNINTDVSTERRELESHTTYISQLYNYLSSYRLGRGFLRFFMLPRPHTMQTTPFRSFAQGLRQIEGIQEFFLVAERNKDSKGLLVDVNLNTAHYPEGVEFSVPKTNYEYDFKKITLEFPEVISKKTGTGWFRSDKEEHKDSEELFIDDGWEIDHEWGLEEEILSGDNADDSIFIANWIESTSGFGDNRKAPAIEEHAPFTIRENLITYDFTLHSEAAKISGLSATVLRRTLDIAIGLATRGVATVLNFLRSHFDDLDVRDKENPPKTKFHRKYKYRLRRPKESNLEPSVTLDQAIINRTSICNSYENNNGCLKSDFGKLDIINSPDNIPGLIEDLWGDEFTDNPELPYIEAIPSDNSIAKVYEKHSKILKKQGISKQKFMTSIKESLNKNVSSIIGEQPIKIRKSSYKKLLQGSASQSINDFRQSLFNGMRSLSQKKKPMDFQHTKFFKKRFERIVGSDKFNNQAIKKLIKNKS</sequence>
<gene>
    <name evidence="2" type="ORF">H7U19_05590</name>
</gene>
<evidence type="ECO:0000313" key="3">
    <source>
        <dbReference type="Proteomes" id="UP000656244"/>
    </source>
</evidence>
<dbReference type="Proteomes" id="UP000656244">
    <property type="component" value="Unassembled WGS sequence"/>
</dbReference>
<keyword evidence="3" id="KW-1185">Reference proteome</keyword>
<evidence type="ECO:0000313" key="2">
    <source>
        <dbReference type="EMBL" id="MBC3757868.1"/>
    </source>
</evidence>
<organism evidence="2 3">
    <name type="scientific">Hyunsoonleella aquatilis</name>
    <dbReference type="NCBI Taxonomy" id="2762758"/>
    <lineage>
        <taxon>Bacteria</taxon>
        <taxon>Pseudomonadati</taxon>
        <taxon>Bacteroidota</taxon>
        <taxon>Flavobacteriia</taxon>
        <taxon>Flavobacteriales</taxon>
        <taxon>Flavobacteriaceae</taxon>
    </lineage>
</organism>
<protein>
    <submittedName>
        <fullName evidence="2">Uncharacterized protein</fullName>
    </submittedName>
</protein>
<name>A0A923KKI5_9FLAO</name>
<dbReference type="AlphaFoldDB" id="A0A923KKI5"/>
<reference evidence="2" key="1">
    <citation type="submission" date="2020-08" db="EMBL/GenBank/DDBJ databases">
        <title>Hyunsoonleella sp. strain SJ7 genome sequencing and assembly.</title>
        <authorList>
            <person name="Kim I."/>
        </authorList>
    </citation>
    <scope>NUCLEOTIDE SEQUENCE</scope>
    <source>
        <strain evidence="2">SJ7</strain>
    </source>
</reference>
<accession>A0A923KKI5</accession>
<dbReference type="RefSeq" id="WP_186559970.1">
    <property type="nucleotide sequence ID" value="NZ_JACNMF010000002.1"/>
</dbReference>
<dbReference type="EMBL" id="JACNMF010000002">
    <property type="protein sequence ID" value="MBC3757868.1"/>
    <property type="molecule type" value="Genomic_DNA"/>
</dbReference>
<feature type="region of interest" description="Disordered" evidence="1">
    <location>
        <begin position="176"/>
        <end position="199"/>
    </location>
</feature>
<proteinExistence type="predicted"/>
<evidence type="ECO:0000256" key="1">
    <source>
        <dbReference type="SAM" id="MobiDB-lite"/>
    </source>
</evidence>
<comment type="caution">
    <text evidence="2">The sequence shown here is derived from an EMBL/GenBank/DDBJ whole genome shotgun (WGS) entry which is preliminary data.</text>
</comment>